<reference evidence="1" key="1">
    <citation type="journal article" date="2021" name="bioRxiv">
        <title>Whole Genome Assembly and Annotation of Northern Wild Rice, Zizania palustris L., Supports a Whole Genome Duplication in the Zizania Genus.</title>
        <authorList>
            <person name="Haas M."/>
            <person name="Kono T."/>
            <person name="Macchietto M."/>
            <person name="Millas R."/>
            <person name="McGilp L."/>
            <person name="Shao M."/>
            <person name="Duquette J."/>
            <person name="Hirsch C.N."/>
            <person name="Kimball J."/>
        </authorList>
    </citation>
    <scope>NUCLEOTIDE SEQUENCE</scope>
    <source>
        <tissue evidence="1">Fresh leaf tissue</tissue>
    </source>
</reference>
<accession>A0A8J6C3T0</accession>
<name>A0A8J6C3T0_ZIZPA</name>
<dbReference type="EMBL" id="JAAALK010000079">
    <property type="protein sequence ID" value="KAG8100810.1"/>
    <property type="molecule type" value="Genomic_DNA"/>
</dbReference>
<keyword evidence="2" id="KW-1185">Reference proteome</keyword>
<proteinExistence type="predicted"/>
<feature type="non-terminal residue" evidence="1">
    <location>
        <position position="63"/>
    </location>
</feature>
<evidence type="ECO:0000313" key="2">
    <source>
        <dbReference type="Proteomes" id="UP000729402"/>
    </source>
</evidence>
<evidence type="ECO:0000313" key="1">
    <source>
        <dbReference type="EMBL" id="KAG8100810.1"/>
    </source>
</evidence>
<dbReference type="Proteomes" id="UP000729402">
    <property type="component" value="Unassembled WGS sequence"/>
</dbReference>
<dbReference type="AlphaFoldDB" id="A0A8J6C3T0"/>
<organism evidence="1 2">
    <name type="scientific">Zizania palustris</name>
    <name type="common">Northern wild rice</name>
    <dbReference type="NCBI Taxonomy" id="103762"/>
    <lineage>
        <taxon>Eukaryota</taxon>
        <taxon>Viridiplantae</taxon>
        <taxon>Streptophyta</taxon>
        <taxon>Embryophyta</taxon>
        <taxon>Tracheophyta</taxon>
        <taxon>Spermatophyta</taxon>
        <taxon>Magnoliopsida</taxon>
        <taxon>Liliopsida</taxon>
        <taxon>Poales</taxon>
        <taxon>Poaceae</taxon>
        <taxon>BOP clade</taxon>
        <taxon>Oryzoideae</taxon>
        <taxon>Oryzeae</taxon>
        <taxon>Zizaniinae</taxon>
        <taxon>Zizania</taxon>
    </lineage>
</organism>
<dbReference type="OrthoDB" id="5857104at2759"/>
<comment type="caution">
    <text evidence="1">The sequence shown here is derived from an EMBL/GenBank/DDBJ whole genome shotgun (WGS) entry which is preliminary data.</text>
</comment>
<reference evidence="1" key="2">
    <citation type="submission" date="2021-02" db="EMBL/GenBank/DDBJ databases">
        <authorList>
            <person name="Kimball J.A."/>
            <person name="Haas M.W."/>
            <person name="Macchietto M."/>
            <person name="Kono T."/>
            <person name="Duquette J."/>
            <person name="Shao M."/>
        </authorList>
    </citation>
    <scope>NUCLEOTIDE SEQUENCE</scope>
    <source>
        <tissue evidence="1">Fresh leaf tissue</tissue>
    </source>
</reference>
<sequence length="63" mass="6815">ANCNQSLDAPLWVALAVVQSYNPRHKVPRSEISIPDLELSLSRAAFSAAQHSGHYGCCYDQAG</sequence>
<protein>
    <submittedName>
        <fullName evidence="1">Uncharacterized protein</fullName>
    </submittedName>
</protein>
<gene>
    <name evidence="1" type="ORF">GUJ93_ZPchr0013g36011</name>
</gene>